<protein>
    <recommendedName>
        <fullName evidence="2">histidine kinase</fullName>
        <ecNumber evidence="2">2.7.13.3</ecNumber>
    </recommendedName>
</protein>
<proteinExistence type="predicted"/>
<feature type="compositionally biased region" description="Basic and acidic residues" evidence="8">
    <location>
        <begin position="982"/>
        <end position="1001"/>
    </location>
</feature>
<dbReference type="InterPro" id="IPR036890">
    <property type="entry name" value="HATPase_C_sf"/>
</dbReference>
<dbReference type="Pfam" id="PF02518">
    <property type="entry name" value="HATPase_c"/>
    <property type="match status" value="1"/>
</dbReference>
<dbReference type="SMART" id="SM00387">
    <property type="entry name" value="HATPase_c"/>
    <property type="match status" value="1"/>
</dbReference>
<evidence type="ECO:0000256" key="7">
    <source>
        <dbReference type="ARBA" id="ARBA00022989"/>
    </source>
</evidence>
<evidence type="ECO:0000256" key="5">
    <source>
        <dbReference type="ARBA" id="ARBA00022692"/>
    </source>
</evidence>
<feature type="compositionally biased region" description="Low complexity" evidence="8">
    <location>
        <begin position="791"/>
        <end position="810"/>
    </location>
</feature>
<comment type="caution">
    <text evidence="12">The sequence shown here is derived from an EMBL/GenBank/DDBJ whole genome shotgun (WGS) entry which is preliminary data.</text>
</comment>
<dbReference type="InterPro" id="IPR010910">
    <property type="entry name" value="Nitrate/nitrite_sensing_bac"/>
</dbReference>
<evidence type="ECO:0000313" key="13">
    <source>
        <dbReference type="Proteomes" id="UP000256913"/>
    </source>
</evidence>
<dbReference type="PROSITE" id="PS50109">
    <property type="entry name" value="HIS_KIN"/>
    <property type="match status" value="1"/>
</dbReference>
<keyword evidence="7 9" id="KW-1133">Transmembrane helix</keyword>
<evidence type="ECO:0000313" key="12">
    <source>
        <dbReference type="EMBL" id="REF94533.1"/>
    </source>
</evidence>
<evidence type="ECO:0000256" key="9">
    <source>
        <dbReference type="SAM" id="Phobius"/>
    </source>
</evidence>
<accession>A0A3D9ZFB9</accession>
<evidence type="ECO:0000256" key="2">
    <source>
        <dbReference type="ARBA" id="ARBA00012438"/>
    </source>
</evidence>
<keyword evidence="3" id="KW-0597">Phosphoprotein</keyword>
<dbReference type="InterPro" id="IPR050428">
    <property type="entry name" value="TCS_sensor_his_kinase"/>
</dbReference>
<reference evidence="12 13" key="1">
    <citation type="submission" date="2018-08" db="EMBL/GenBank/DDBJ databases">
        <title>Sequencing the genomes of 1000 actinobacteria strains.</title>
        <authorList>
            <person name="Klenk H.-P."/>
        </authorList>
    </citation>
    <scope>NUCLEOTIDE SEQUENCE [LARGE SCALE GENOMIC DNA]</scope>
    <source>
        <strain evidence="12 13">DSM 44099</strain>
    </source>
</reference>
<feature type="compositionally biased region" description="Gly residues" evidence="8">
    <location>
        <begin position="764"/>
        <end position="775"/>
    </location>
</feature>
<comment type="catalytic activity">
    <reaction evidence="1">
        <text>ATP + protein L-histidine = ADP + protein N-phospho-L-histidine.</text>
        <dbReference type="EC" id="2.7.13.3"/>
    </reaction>
</comment>
<dbReference type="EC" id="2.7.13.3" evidence="2"/>
<feature type="domain" description="Histidine kinase" evidence="10">
    <location>
        <begin position="515"/>
        <end position="620"/>
    </location>
</feature>
<dbReference type="CDD" id="cd00075">
    <property type="entry name" value="HATPase"/>
    <property type="match status" value="1"/>
</dbReference>
<dbReference type="InterPro" id="IPR005467">
    <property type="entry name" value="His_kinase_dom"/>
</dbReference>
<keyword evidence="6 12" id="KW-0418">Kinase</keyword>
<feature type="compositionally biased region" description="Basic and acidic residues" evidence="8">
    <location>
        <begin position="925"/>
        <end position="934"/>
    </location>
</feature>
<feature type="compositionally biased region" description="Gly residues" evidence="8">
    <location>
        <begin position="865"/>
        <end position="875"/>
    </location>
</feature>
<name>A0A3D9ZFB9_9ACTN</name>
<dbReference type="PANTHER" id="PTHR45436">
    <property type="entry name" value="SENSOR HISTIDINE KINASE YKOH"/>
    <property type="match status" value="1"/>
</dbReference>
<feature type="domain" description="NIT" evidence="11">
    <location>
        <begin position="53"/>
        <end position="298"/>
    </location>
</feature>
<dbReference type="Gene3D" id="3.30.565.10">
    <property type="entry name" value="Histidine kinase-like ATPase, C-terminal domain"/>
    <property type="match status" value="1"/>
</dbReference>
<keyword evidence="13" id="KW-1185">Reference proteome</keyword>
<sequence length="1001" mass="103956">MNSRSWSIRSKIISLVAVPIAALTALWIFATTLTLGPALSLLSAQGLLDDIGKPGENVVSALQQERRLSLIYLAGKSSPERLATQRAVTDDAIGEFRRRSSGANTSDLLSTRLAQLDQAFAVLPSGRNFIDRRDMDKAGALGLYNGVIDSAFRAFSVLVALPDEQLGREGRAVTSLGRAREVLARADALLGGVFAGGRFGEDEHGQLVQIIGTERYLYESAIADLPDDDRGQYNQLTEGAAFSQLNGMLDTLVSKGRDKAEPPVTATEWQSSYDTVQHALRDFELDASDRLADRAVPVATGILIRLALAGVLGLIAVGIALYVSIRVGRGLIRRLVGLRATALELADDRLPALIGRLRRGQEVDVDAESPPLEYGSDELGQVGHAFAAVQRTAVRSAVDEAALRRGLSEVFLNIARRSQTLLHRQLALLDKMERRTTDPDELGDLFRVDHLATRMRRHAEDLVVLAGAAPGRGWRVPVPMIDVIRGAVSEVEDYPRVNIVAVEPAAVAGRAVADVIHLLAELIENATSFSPPHTKVHVAGQAVPNGYAIEIEDRGLGMPPEAIAEANQRLSEPPEFDPANSARLGLFVVAQLGARHGVRVQLRPSPYGGVTAVALLPTALIGAGSGALALPGRASGDQSDRALPAGDTDAVLVPGETADDAPVWTVPDGALTAPGDGGALSSAPRANWPTALSGGLTRRKPDAAPTSSIPASTVPTSSFSTPPRSGGSTPPASPWAGSNSAERTWGGSPSAGSTPGGPTWAGATAGGSTPGGPTAGGSNSAGSTPGGPTAGGSNSAGSVPSGSSAADVAAQPTPAMGLPVQRRRRPTEEATTELVVGEDGLPRRNRQRHLAPQLRRPTDDPSGEISGGFAAGFGGPTMPTSAPPAPRDPEEVRARMSALQAGTSRGRQESAAAAAPMWTPPAPGRAKELDDSTRAVRIRTGPGGAPDASGTPVAGNGASGELPDQTEGNGATTPPVPSDQRSSPRDENDRSQLNDPSGKDA</sequence>
<keyword evidence="9" id="KW-0472">Membrane</keyword>
<dbReference type="InterPro" id="IPR003594">
    <property type="entry name" value="HATPase_dom"/>
</dbReference>
<dbReference type="EMBL" id="QUMQ01000001">
    <property type="protein sequence ID" value="REF94533.1"/>
    <property type="molecule type" value="Genomic_DNA"/>
</dbReference>
<dbReference type="InterPro" id="IPR013587">
    <property type="entry name" value="Nitrate/nitrite_sensing"/>
</dbReference>
<feature type="transmembrane region" description="Helical" evidence="9">
    <location>
        <begin position="12"/>
        <end position="30"/>
    </location>
</feature>
<keyword evidence="5 9" id="KW-0812">Transmembrane</keyword>
<evidence type="ECO:0000256" key="4">
    <source>
        <dbReference type="ARBA" id="ARBA00022679"/>
    </source>
</evidence>
<dbReference type="PANTHER" id="PTHR45436:SF5">
    <property type="entry name" value="SENSOR HISTIDINE KINASE TRCS"/>
    <property type="match status" value="1"/>
</dbReference>
<dbReference type="SUPFAM" id="SSF55874">
    <property type="entry name" value="ATPase domain of HSP90 chaperone/DNA topoisomerase II/histidine kinase"/>
    <property type="match status" value="1"/>
</dbReference>
<evidence type="ECO:0000259" key="11">
    <source>
        <dbReference type="PROSITE" id="PS50906"/>
    </source>
</evidence>
<dbReference type="Pfam" id="PF08376">
    <property type="entry name" value="NIT"/>
    <property type="match status" value="1"/>
</dbReference>
<feature type="compositionally biased region" description="Low complexity" evidence="8">
    <location>
        <begin position="744"/>
        <end position="763"/>
    </location>
</feature>
<dbReference type="PROSITE" id="PS50906">
    <property type="entry name" value="NIT"/>
    <property type="match status" value="1"/>
</dbReference>
<evidence type="ECO:0000256" key="6">
    <source>
        <dbReference type="ARBA" id="ARBA00022777"/>
    </source>
</evidence>
<evidence type="ECO:0000256" key="8">
    <source>
        <dbReference type="SAM" id="MobiDB-lite"/>
    </source>
</evidence>
<dbReference type="GO" id="GO:0005886">
    <property type="term" value="C:plasma membrane"/>
    <property type="evidence" value="ECO:0007669"/>
    <property type="project" value="TreeGrafter"/>
</dbReference>
<evidence type="ECO:0000259" key="10">
    <source>
        <dbReference type="PROSITE" id="PS50109"/>
    </source>
</evidence>
<dbReference type="GO" id="GO:0004673">
    <property type="term" value="F:protein histidine kinase activity"/>
    <property type="evidence" value="ECO:0007669"/>
    <property type="project" value="UniProtKB-EC"/>
</dbReference>
<dbReference type="RefSeq" id="WP_239097466.1">
    <property type="nucleotide sequence ID" value="NZ_BONB01000053.1"/>
</dbReference>
<dbReference type="Proteomes" id="UP000256913">
    <property type="component" value="Unassembled WGS sequence"/>
</dbReference>
<feature type="compositionally biased region" description="Low complexity" evidence="8">
    <location>
        <begin position="710"/>
        <end position="730"/>
    </location>
</feature>
<gene>
    <name evidence="12" type="ORF">DFJ67_0471</name>
</gene>
<dbReference type="GO" id="GO:0000160">
    <property type="term" value="P:phosphorelay signal transduction system"/>
    <property type="evidence" value="ECO:0007669"/>
    <property type="project" value="TreeGrafter"/>
</dbReference>
<keyword evidence="4" id="KW-0808">Transferase</keyword>
<feature type="region of interest" description="Disordered" evidence="8">
    <location>
        <begin position="668"/>
        <end position="1001"/>
    </location>
</feature>
<evidence type="ECO:0000256" key="3">
    <source>
        <dbReference type="ARBA" id="ARBA00022553"/>
    </source>
</evidence>
<dbReference type="AlphaFoldDB" id="A0A3D9ZFB9"/>
<evidence type="ECO:0000256" key="1">
    <source>
        <dbReference type="ARBA" id="ARBA00000085"/>
    </source>
</evidence>
<feature type="transmembrane region" description="Helical" evidence="9">
    <location>
        <begin position="302"/>
        <end position="325"/>
    </location>
</feature>
<organism evidence="12 13">
    <name type="scientific">Asanoa ferruginea</name>
    <dbReference type="NCBI Taxonomy" id="53367"/>
    <lineage>
        <taxon>Bacteria</taxon>
        <taxon>Bacillati</taxon>
        <taxon>Actinomycetota</taxon>
        <taxon>Actinomycetes</taxon>
        <taxon>Micromonosporales</taxon>
        <taxon>Micromonosporaceae</taxon>
        <taxon>Asanoa</taxon>
    </lineage>
</organism>